<dbReference type="Pfam" id="PF02754">
    <property type="entry name" value="CCG"/>
    <property type="match status" value="2"/>
</dbReference>
<proteinExistence type="predicted"/>
<protein>
    <submittedName>
        <fullName evidence="2">NAD-independent L-lactate dehydrogenase LldEFG, oxidoreductase subunit</fullName>
    </submittedName>
</protein>
<evidence type="ECO:0000313" key="3">
    <source>
        <dbReference type="Proteomes" id="UP000202031"/>
    </source>
</evidence>
<evidence type="ECO:0000313" key="2">
    <source>
        <dbReference type="EMBL" id="ARQ97486.1"/>
    </source>
</evidence>
<gene>
    <name evidence="2" type="primary">lldE</name>
    <name evidence="2" type="ORF">CLAN_0739</name>
</gene>
<dbReference type="KEGG" id="clx:CLAN_0739"/>
<dbReference type="Proteomes" id="UP000202031">
    <property type="component" value="Chromosome"/>
</dbReference>
<accession>A0A1X9SML3</accession>
<dbReference type="PANTHER" id="PTHR30296:SF0">
    <property type="entry name" value="LACTATE UTILIZATION PROTEIN A"/>
    <property type="match status" value="1"/>
</dbReference>
<feature type="domain" description="Cysteine-rich" evidence="1">
    <location>
        <begin position="4"/>
        <end position="84"/>
    </location>
</feature>
<dbReference type="AlphaFoldDB" id="A0A1X9SML3"/>
<organism evidence="2 3">
    <name type="scientific">Campylobacter lanienae NCTC 13004</name>
    <dbReference type="NCBI Taxonomy" id="1031753"/>
    <lineage>
        <taxon>Bacteria</taxon>
        <taxon>Pseudomonadati</taxon>
        <taxon>Campylobacterota</taxon>
        <taxon>Epsilonproteobacteria</taxon>
        <taxon>Campylobacterales</taxon>
        <taxon>Campylobacteraceae</taxon>
        <taxon>Campylobacter</taxon>
    </lineage>
</organism>
<feature type="domain" description="Cysteine-rich" evidence="1">
    <location>
        <begin position="132"/>
        <end position="216"/>
    </location>
</feature>
<dbReference type="GO" id="GO:0005829">
    <property type="term" value="C:cytosol"/>
    <property type="evidence" value="ECO:0007669"/>
    <property type="project" value="TreeGrafter"/>
</dbReference>
<reference evidence="3" key="1">
    <citation type="journal article" date="2017" name="Genome Biol. Evol.">
        <title>Comparative Genomic Analysis Identifies a Campylobacter Clade Deficient in Selenium Metabolism.</title>
        <authorList>
            <person name="Miller W.G."/>
            <person name="Yee E."/>
            <person name="Lopes B.S."/>
            <person name="Chapman M.H."/>
            <person name="Huynh S."/>
            <person name="Bono J.L."/>
            <person name="Parker C.T."/>
            <person name="Strachan N.J.C."/>
            <person name="Forbes K.J."/>
        </authorList>
    </citation>
    <scope>NUCLEOTIDE SEQUENCE [LARGE SCALE GENOMIC DNA]</scope>
    <source>
        <strain evidence="3">NCTC 13004</strain>
    </source>
</reference>
<dbReference type="InterPro" id="IPR004017">
    <property type="entry name" value="Cys_rich_dom"/>
</dbReference>
<dbReference type="EMBL" id="CP015578">
    <property type="protein sequence ID" value="ARQ97486.1"/>
    <property type="molecule type" value="Genomic_DNA"/>
</dbReference>
<sequence>MRKVYFFATCLGSAAMQDSVLNAIKLLRRGGVEVIFKKNQTCCSQPSFNSGYFDESRAVAMHNINLFDEDIPIIVPSGSCAGMMGHDYLELFEGSSEFDKVQKFAARVYDLSQYLDEILKVDYQDKGDKIKVAWHSNCHALRVAKSVESSKNLIRKLSNVELIELEHEEECCGFGGTFSIKESDISNAMALAKIEDIKNTGASYLISGDGGCLLNIAGTMKRNGVDIKCLHLYDFLIKRLEGVSL</sequence>
<name>A0A1X9SML3_9BACT</name>
<dbReference type="RefSeq" id="WP_086234443.1">
    <property type="nucleotide sequence ID" value="NZ_CP015578.1"/>
</dbReference>
<evidence type="ECO:0000259" key="1">
    <source>
        <dbReference type="Pfam" id="PF02754"/>
    </source>
</evidence>
<dbReference type="GO" id="GO:0016491">
    <property type="term" value="F:oxidoreductase activity"/>
    <property type="evidence" value="ECO:0007669"/>
    <property type="project" value="UniProtKB-ARBA"/>
</dbReference>
<reference evidence="3" key="2">
    <citation type="journal article" date="2017" name="Genome Biol. Evol.">
        <title>Comparative genomic analysis identifies a Campylobacter clade deficient in selenium metabolism.</title>
        <authorList>
            <person name="Miller W.G."/>
            <person name="Yee E."/>
            <person name="Lopes B.S."/>
            <person name="Chapman M.H."/>
            <person name="Huynh S."/>
            <person name="Bono J.L."/>
            <person name="Parker C.T."/>
            <person name="Strachan N.J.C."/>
            <person name="Forbes K.J."/>
        </authorList>
    </citation>
    <scope>NUCLEOTIDE SEQUENCE [LARGE SCALE GENOMIC DNA]</scope>
    <source>
        <strain evidence="3">NCTC 13004</strain>
    </source>
</reference>
<dbReference type="PANTHER" id="PTHR30296">
    <property type="entry name" value="UNCHARACTERIZED PROTEIN YKGE"/>
    <property type="match status" value="1"/>
</dbReference>
<dbReference type="GeneID" id="46921214"/>